<keyword evidence="7" id="KW-1185">Reference proteome</keyword>
<proteinExistence type="inferred from homology"/>
<evidence type="ECO:0000259" key="5">
    <source>
        <dbReference type="SMART" id="SM01340"/>
    </source>
</evidence>
<evidence type="ECO:0000256" key="3">
    <source>
        <dbReference type="SAM" id="MobiDB-lite"/>
    </source>
</evidence>
<sequence>MRRRPIIERLPEETRSTLRSTQILTSMPQLVSELVQNSLDAGARQVDIGIDTEAWACWVQDDGCGIPREGLNLLAQGKEKGRYGTSKTYGGSTLHASSTFGFRGEALASAIDLASVEISSRTAQSEGSWSIIVRGGSKIFAGQALRWRRERPGTIVNIKDAFYNLPVRRLSHPTPVTTLQLVKRNIENTALMFPHVGFTLENGTSERGDGASKTRLLTIVKTASTLAAFSQLFGKALIQNVEIVNEKAGNITIEGFLSLEGSRSRSYQFLYVNRHPVTSCDLHSVIDAKFSATSFGRKALDESGEPAPHAPSRRSPRKGERYPVYVLNIGVPSNSLDVTLVPAKTEAYFEDGETVVNFLGETVENFLTRNGFPPHGSRKPPQAEVAAILPAPAKRRRLDESLGEARRLVLPVGSEDNKAQTNGISTKRNAGRESIQAPAIAFPESDIVGDDCWIPWHDPTTGELYLINTRSGHSARQDPGNERVGEQEGEGGALPSGASSLVDRRWLRGTSGVVHEMNTSEWMSSIFKAWPNPTFDLLTGDQAPIADTRRFEHLDDNCTMQAEHRPSMKMLSRIFEAGAVGNPLDMSHGRLSKAGLTQAKVIAQVDRKFIACRAPLSTTAEHDADDMLLLIDQHAADERIRVEGFLRDMCLCFLHHCDSFCVAIRELEPPKSIAVTQQDAAFLQSHPQATELLERWGFKLSVSPVPFAQRRSDSEESAATLSIASIPDVVAVKLLLGDELREVVKSFIAKLQDEGMDAVPAIRSRGVDINDPTDTGNIIWMKALRWCPKELIDLVNSRACRGAIMFNDSLKRHQCEQLVRQLSECALPFQCAHGRPSMVPLMQLRNVSKERLLEPVDWKRFQRMEM</sequence>
<dbReference type="GO" id="GO:0016887">
    <property type="term" value="F:ATP hydrolysis activity"/>
    <property type="evidence" value="ECO:0007669"/>
    <property type="project" value="InterPro"/>
</dbReference>
<dbReference type="Proteomes" id="UP000076738">
    <property type="component" value="Unassembled WGS sequence"/>
</dbReference>
<evidence type="ECO:0000256" key="2">
    <source>
        <dbReference type="ARBA" id="ARBA00022763"/>
    </source>
</evidence>
<dbReference type="AlphaFoldDB" id="A0A167NVG6"/>
<dbReference type="Gene3D" id="3.30.1540.20">
    <property type="entry name" value="MutL, C-terminal domain, dimerisation subdomain"/>
    <property type="match status" value="1"/>
</dbReference>
<dbReference type="SMART" id="SM01340">
    <property type="entry name" value="DNA_mis_repair"/>
    <property type="match status" value="1"/>
</dbReference>
<dbReference type="InterPro" id="IPR036890">
    <property type="entry name" value="HATPase_C_sf"/>
</dbReference>
<dbReference type="SUPFAM" id="SSF55874">
    <property type="entry name" value="ATPase domain of HSP90 chaperone/DNA topoisomerase II/histidine kinase"/>
    <property type="match status" value="1"/>
</dbReference>
<dbReference type="Gene3D" id="3.30.230.10">
    <property type="match status" value="1"/>
</dbReference>
<dbReference type="PROSITE" id="PS00058">
    <property type="entry name" value="DNA_MISMATCH_REPAIR_1"/>
    <property type="match status" value="1"/>
</dbReference>
<dbReference type="GO" id="GO:0140664">
    <property type="term" value="F:ATP-dependent DNA damage sensor activity"/>
    <property type="evidence" value="ECO:0007669"/>
    <property type="project" value="InterPro"/>
</dbReference>
<dbReference type="GO" id="GO:0032300">
    <property type="term" value="C:mismatch repair complex"/>
    <property type="evidence" value="ECO:0007669"/>
    <property type="project" value="InterPro"/>
</dbReference>
<evidence type="ECO:0000313" key="7">
    <source>
        <dbReference type="Proteomes" id="UP000076738"/>
    </source>
</evidence>
<dbReference type="InterPro" id="IPR042120">
    <property type="entry name" value="MutL_C_dimsub"/>
</dbReference>
<dbReference type="InterPro" id="IPR020568">
    <property type="entry name" value="Ribosomal_Su5_D2-typ_SF"/>
</dbReference>
<dbReference type="GO" id="GO:0006298">
    <property type="term" value="P:mismatch repair"/>
    <property type="evidence" value="ECO:0007669"/>
    <property type="project" value="InterPro"/>
</dbReference>
<dbReference type="STRING" id="1330018.A0A167NVG6"/>
<evidence type="ECO:0000259" key="4">
    <source>
        <dbReference type="SMART" id="SM00853"/>
    </source>
</evidence>
<dbReference type="InterPro" id="IPR014762">
    <property type="entry name" value="DNA_mismatch_repair_CS"/>
</dbReference>
<gene>
    <name evidence="6" type="ORF">CALVIDRAFT_54148</name>
</gene>
<dbReference type="SUPFAM" id="SSF118116">
    <property type="entry name" value="DNA mismatch repair protein MutL"/>
    <property type="match status" value="2"/>
</dbReference>
<evidence type="ECO:0008006" key="8">
    <source>
        <dbReference type="Google" id="ProtNLM"/>
    </source>
</evidence>
<dbReference type="InterPro" id="IPR014721">
    <property type="entry name" value="Ribsml_uS5_D2-typ_fold_subgr"/>
</dbReference>
<accession>A0A167NVG6</accession>
<reference evidence="6 7" key="1">
    <citation type="journal article" date="2016" name="Mol. Biol. Evol.">
        <title>Comparative Genomics of Early-Diverging Mushroom-Forming Fungi Provides Insights into the Origins of Lignocellulose Decay Capabilities.</title>
        <authorList>
            <person name="Nagy L.G."/>
            <person name="Riley R."/>
            <person name="Tritt A."/>
            <person name="Adam C."/>
            <person name="Daum C."/>
            <person name="Floudas D."/>
            <person name="Sun H."/>
            <person name="Yadav J.S."/>
            <person name="Pangilinan J."/>
            <person name="Larsson K.H."/>
            <person name="Matsuura K."/>
            <person name="Barry K."/>
            <person name="Labutti K."/>
            <person name="Kuo R."/>
            <person name="Ohm R.A."/>
            <person name="Bhattacharya S.S."/>
            <person name="Shirouzu T."/>
            <person name="Yoshinaga Y."/>
            <person name="Martin F.M."/>
            <person name="Grigoriev I.V."/>
            <person name="Hibbett D.S."/>
        </authorList>
    </citation>
    <scope>NUCLEOTIDE SEQUENCE [LARGE SCALE GENOMIC DNA]</scope>
    <source>
        <strain evidence="6 7">TUFC12733</strain>
    </source>
</reference>
<dbReference type="InterPro" id="IPR013507">
    <property type="entry name" value="DNA_mismatch_S5_2-like"/>
</dbReference>
<dbReference type="PANTHER" id="PTHR10073:SF47">
    <property type="entry name" value="DNA MISMATCH REPAIR PROTEIN MLH3"/>
    <property type="match status" value="1"/>
</dbReference>
<dbReference type="Gene3D" id="3.30.565.10">
    <property type="entry name" value="Histidine kinase-like ATPase, C-terminal domain"/>
    <property type="match status" value="1"/>
</dbReference>
<comment type="similarity">
    <text evidence="1">Belongs to the DNA mismatch repair MutL/HexB family.</text>
</comment>
<dbReference type="SMART" id="SM00853">
    <property type="entry name" value="MutL_C"/>
    <property type="match status" value="1"/>
</dbReference>
<dbReference type="PANTHER" id="PTHR10073">
    <property type="entry name" value="DNA MISMATCH REPAIR PROTEIN MLH, PMS, MUTL"/>
    <property type="match status" value="1"/>
</dbReference>
<feature type="compositionally biased region" description="Basic and acidic residues" evidence="3">
    <location>
        <begin position="475"/>
        <end position="486"/>
    </location>
</feature>
<dbReference type="GO" id="GO:0005524">
    <property type="term" value="F:ATP binding"/>
    <property type="evidence" value="ECO:0007669"/>
    <property type="project" value="InterPro"/>
</dbReference>
<evidence type="ECO:0000256" key="1">
    <source>
        <dbReference type="ARBA" id="ARBA00006082"/>
    </source>
</evidence>
<dbReference type="InterPro" id="IPR037198">
    <property type="entry name" value="MutL_C_sf"/>
</dbReference>
<feature type="region of interest" description="Disordered" evidence="3">
    <location>
        <begin position="299"/>
        <end position="318"/>
    </location>
</feature>
<dbReference type="InterPro" id="IPR038973">
    <property type="entry name" value="MutL/Mlh/Pms-like"/>
</dbReference>
<feature type="region of interest" description="Disordered" evidence="3">
    <location>
        <begin position="471"/>
        <end position="500"/>
    </location>
</feature>
<feature type="domain" description="MutL C-terminal dimerisation" evidence="4">
    <location>
        <begin position="601"/>
        <end position="810"/>
    </location>
</feature>
<dbReference type="EMBL" id="KV417277">
    <property type="protein sequence ID" value="KZO98124.1"/>
    <property type="molecule type" value="Genomic_DNA"/>
</dbReference>
<dbReference type="GO" id="GO:0061982">
    <property type="term" value="P:meiosis I cell cycle process"/>
    <property type="evidence" value="ECO:0007669"/>
    <property type="project" value="UniProtKB-ARBA"/>
</dbReference>
<feature type="domain" description="DNA mismatch repair protein S5" evidence="5">
    <location>
        <begin position="229"/>
        <end position="368"/>
    </location>
</feature>
<evidence type="ECO:0000313" key="6">
    <source>
        <dbReference type="EMBL" id="KZO98124.1"/>
    </source>
</evidence>
<dbReference type="InterPro" id="IPR014790">
    <property type="entry name" value="MutL_C"/>
</dbReference>
<dbReference type="OrthoDB" id="429932at2759"/>
<dbReference type="Pfam" id="PF01119">
    <property type="entry name" value="DNA_mis_repair"/>
    <property type="match status" value="1"/>
</dbReference>
<dbReference type="GO" id="GO:0030983">
    <property type="term" value="F:mismatched DNA binding"/>
    <property type="evidence" value="ECO:0007669"/>
    <property type="project" value="InterPro"/>
</dbReference>
<organism evidence="6 7">
    <name type="scientific">Calocera viscosa (strain TUFC12733)</name>
    <dbReference type="NCBI Taxonomy" id="1330018"/>
    <lineage>
        <taxon>Eukaryota</taxon>
        <taxon>Fungi</taxon>
        <taxon>Dikarya</taxon>
        <taxon>Basidiomycota</taxon>
        <taxon>Agaricomycotina</taxon>
        <taxon>Dacrymycetes</taxon>
        <taxon>Dacrymycetales</taxon>
        <taxon>Dacrymycetaceae</taxon>
        <taxon>Calocera</taxon>
    </lineage>
</organism>
<dbReference type="Pfam" id="PF13589">
    <property type="entry name" value="HATPase_c_3"/>
    <property type="match status" value="1"/>
</dbReference>
<name>A0A167NVG6_CALVF</name>
<dbReference type="SUPFAM" id="SSF54211">
    <property type="entry name" value="Ribosomal protein S5 domain 2-like"/>
    <property type="match status" value="1"/>
</dbReference>
<protein>
    <recommendedName>
        <fullName evidence="8">MutL C-terminal dimerisation domain-containing protein</fullName>
    </recommendedName>
</protein>
<keyword evidence="2" id="KW-0227">DNA damage</keyword>